<dbReference type="InterPro" id="IPR029044">
    <property type="entry name" value="Nucleotide-diphossugar_trans"/>
</dbReference>
<dbReference type="InterPro" id="IPR001173">
    <property type="entry name" value="Glyco_trans_2-like"/>
</dbReference>
<dbReference type="InterPro" id="IPR003737">
    <property type="entry name" value="GlcNAc_PI_deacetylase-related"/>
</dbReference>
<dbReference type="SUPFAM" id="SSF102588">
    <property type="entry name" value="LmbE-like"/>
    <property type="match status" value="1"/>
</dbReference>
<dbReference type="InterPro" id="IPR036412">
    <property type="entry name" value="HAD-like_sf"/>
</dbReference>
<dbReference type="SUPFAM" id="SSF56784">
    <property type="entry name" value="HAD-like"/>
    <property type="match status" value="1"/>
</dbReference>
<feature type="domain" description="Glycosyltransferase 2-like" evidence="1">
    <location>
        <begin position="256"/>
        <end position="407"/>
    </location>
</feature>
<dbReference type="InterPro" id="IPR024078">
    <property type="entry name" value="LmbE-like_dom_sf"/>
</dbReference>
<dbReference type="InterPro" id="IPR007739">
    <property type="entry name" value="RgpF"/>
</dbReference>
<sequence length="1530" mass="173290">MENLFIPYQAVTQIPGDCILVFAPQPGGEVLGCGGAIMHHVAQGIPVHVIVVSDGICGVSEEKATEYARQRQKESIAAADILGYGSPFFWQYQDEQVCYGEKLIQEIQTAIHEIGADLVYAPSIFEMRPDHRVLGMAVVEAIRRIGKAVRLALYEVSIPLYPNQLLNISDWAARKKTAMECFVSQNAIQRSDLHIAALNRYRTYTLPVSVTAAEAFILVAAEELFNDPLKLYQSEHVRQRALGLFLDSSDVPLVSVIIRSVDRSTLSDALDSVALQTYSNIEVIIVNAKGEGHRVISEWCGRFPIRVVGDNEPLTRSRAANIGLNSAKGSHLIFLDDDDLFYPEHISGLLAALQNHSDARCAYAGINVEYYVDGQLETNAVFNESFDLRRLWGRNFIPIHAMLFEKSLITIDHCSFDENLEVFEDWDFWMQLAQHSEILHVDKITAVYRNHGYSGMGLTYSEDFVKASRSKVYDKWKKLWTGEQLEGLIQYREGIISGLRTCLVDSEHMVASLQNRLQQDMIAGNQREQLLQKTIHDLQKTIHDLQKTIHDLYHSTSWKIAAPVRFIARIIRGQHDEAWGGVRRKILPLLKVVYSWLPVRWRSKVLEIAYRLAGPLFYGMGQYEVWRANETGSASQLSRDFDSSLTGMLDISTISLLAKKPPGRIAIHAHIFYADLVTEFEGYLNNMPFSYDLFVSTPHETVKQKCEQVFSHLSRLGQLTVAIVPNRGRDIAPMFCTFGEVLQHYDYIAHIHSKKSLYNNGATDGWREYLLTNLLGSKSQIRRIFTLLTGKNPIGFVYPQNFSKLPYMANTWLSNQGNGRLWCNKLGITEIPKGYFDFPAGSMFWARTKALQPLFDTHIKIEDFAEEAGQKDATFAHCIERLFVLVTKRSGFNAAILRDNASNSWSRWHFEQYLLRKQEDTYKRLVDPTLRIVIFDIFDTLLIRPLLNPEIIKNIIAHRAGGNEGKLYLKFRSIAEAQACQKAGRDIGLNAIFDEFSVLSELSFDAVTRLRKLEETTELEIVTPRPEVIDLMQFAISLGKRVILTSDRYLSRPCVEGMLQRHGINGWHEFYLSAGNGSRKDTGDFYRQLLLQESASPSEVMVIGDDEHADVQIPGDMGIRILHIMRPVELARAMPRLESIIERSIYCEDINEQLTLGTIVQGNFHPIFFPHFNSSDFVPSTPWAIGYTVVGPLILSFVQWLAAKAAADGIQHLYFLAREGQILKIAYDRWVSSNAHAITSDYLVLSRRAVTVPMISDFNDILQIARVQYHPNHLSEFIQVRYGLMLLPEDLESFVRLGLWPKNKLVSVENEGIEHLVPVLQALKERILISAQAERPGLLAYLSNLGLNTNLKSAVVDIGYAATIQGCLNRLMGQAIHGYYLMTVDRAQKISSQYGAITQGCFAQCIDPKIHPMPSLFVKSFLLEKLLSSDDAQVVCYRQTDSNDIVPEFRQLADEECQSMTTRAEIRQGIMEFINQSITIRDKLASDFEVPLDTATELFDEFIKRPSPSEKDILDRLTLDDHYCGRGLVS</sequence>
<dbReference type="RefSeq" id="WP_062558421.1">
    <property type="nucleotide sequence ID" value="NZ_CP013341.1"/>
</dbReference>
<dbReference type="EMBL" id="FNLN01000001">
    <property type="protein sequence ID" value="SDT84250.1"/>
    <property type="molecule type" value="Genomic_DNA"/>
</dbReference>
<dbReference type="KEGG" id="nur:ATY38_05490"/>
<dbReference type="PANTHER" id="PTHR22916:SF3">
    <property type="entry name" value="UDP-GLCNAC:BETAGAL BETA-1,3-N-ACETYLGLUCOSAMINYLTRANSFERASE-LIKE PROTEIN 1"/>
    <property type="match status" value="1"/>
</dbReference>
<evidence type="ECO:0000259" key="1">
    <source>
        <dbReference type="Pfam" id="PF00535"/>
    </source>
</evidence>
<dbReference type="Proteomes" id="UP000182882">
    <property type="component" value="Unassembled WGS sequence"/>
</dbReference>
<dbReference type="Gene3D" id="3.90.550.10">
    <property type="entry name" value="Spore Coat Polysaccharide Biosynthesis Protein SpsA, Chain A"/>
    <property type="match status" value="1"/>
</dbReference>
<accession>A0A1H2DMX7</accession>
<dbReference type="CDD" id="cd01427">
    <property type="entry name" value="HAD_like"/>
    <property type="match status" value="1"/>
</dbReference>
<proteinExistence type="predicted"/>
<gene>
    <name evidence="2" type="ORF">SAMN05216406_101189</name>
</gene>
<dbReference type="Pfam" id="PF05045">
    <property type="entry name" value="RgpF"/>
    <property type="match status" value="1"/>
</dbReference>
<keyword evidence="2" id="KW-0808">Transferase</keyword>
<keyword evidence="3" id="KW-1185">Reference proteome</keyword>
<dbReference type="Gene3D" id="3.40.50.1000">
    <property type="entry name" value="HAD superfamily/HAD-like"/>
    <property type="match status" value="1"/>
</dbReference>
<dbReference type="Gene3D" id="3.40.50.10320">
    <property type="entry name" value="LmbE-like"/>
    <property type="match status" value="1"/>
</dbReference>
<dbReference type="SUPFAM" id="SSF53448">
    <property type="entry name" value="Nucleotide-diphospho-sugar transferases"/>
    <property type="match status" value="1"/>
</dbReference>
<evidence type="ECO:0000313" key="2">
    <source>
        <dbReference type="EMBL" id="SDT84250.1"/>
    </source>
</evidence>
<evidence type="ECO:0000313" key="3">
    <source>
        <dbReference type="Proteomes" id="UP000182882"/>
    </source>
</evidence>
<dbReference type="PANTHER" id="PTHR22916">
    <property type="entry name" value="GLYCOSYLTRANSFERASE"/>
    <property type="match status" value="1"/>
</dbReference>
<organism evidence="2 3">
    <name type="scientific">Nitrosomonas ureae</name>
    <dbReference type="NCBI Taxonomy" id="44577"/>
    <lineage>
        <taxon>Bacteria</taxon>
        <taxon>Pseudomonadati</taxon>
        <taxon>Pseudomonadota</taxon>
        <taxon>Betaproteobacteria</taxon>
        <taxon>Nitrosomonadales</taxon>
        <taxon>Nitrosomonadaceae</taxon>
        <taxon>Nitrosomonas</taxon>
    </lineage>
</organism>
<name>A0A1H2DMX7_9PROT</name>
<dbReference type="Pfam" id="PF00535">
    <property type="entry name" value="Glycos_transf_2"/>
    <property type="match status" value="1"/>
</dbReference>
<dbReference type="Pfam" id="PF02585">
    <property type="entry name" value="PIG-L"/>
    <property type="match status" value="1"/>
</dbReference>
<dbReference type="InterPro" id="IPR023214">
    <property type="entry name" value="HAD_sf"/>
</dbReference>
<reference evidence="3" key="1">
    <citation type="submission" date="2016-10" db="EMBL/GenBank/DDBJ databases">
        <authorList>
            <person name="Varghese N."/>
            <person name="Submissions S."/>
        </authorList>
    </citation>
    <scope>NUCLEOTIDE SEQUENCE [LARGE SCALE GENOMIC DNA]</scope>
    <source>
        <strain evidence="3">Nm10</strain>
    </source>
</reference>
<dbReference type="GO" id="GO:0016758">
    <property type="term" value="F:hexosyltransferase activity"/>
    <property type="evidence" value="ECO:0007669"/>
    <property type="project" value="UniProtKB-ARBA"/>
</dbReference>
<protein>
    <submittedName>
        <fullName evidence="2">Glycosyl transferase family 2</fullName>
    </submittedName>
</protein>